<gene>
    <name evidence="7" type="ORF">Sjap_026277</name>
</gene>
<sequence>MATTISSSQSSVTTTFELDKLTHEIFSILENKFLFGYADPKQLLKNKEDLKKVGKVRILSIDGNGFTDGILAAKSLAHLEAYLKRETANPDARVSDFFDVVAGSGVGGVLAGLLFTRGTNSDHDRPIFTADQALEFLITNRRKMLTRSAGVFRRRKTPARFLRGVFGESTTLKDTLKPVLISCYDLSSRSPFLFSRADALESDAYDFAMADACAAAIGGCDRTVEAVRSVDKRTAISAVGGAGIAMGNPTAAAITHVLNNKQEFPFCNGVEDLLVVSLGNGESDRSVLRSPSSACLAKIVGDGASDMVDQAVSMAFGDLMETNYVRIQANGLLLDENKFTKSPSKGEEGKKLVGIAEEVLRQKNVESVMFKGKRVAQKTNMEKLEMVGEEVIREQERRRTSIFPVVVFKQSSPRTSSATTSTVSSY</sequence>
<proteinExistence type="inferred from homology"/>
<dbReference type="Proteomes" id="UP001417504">
    <property type="component" value="Unassembled WGS sequence"/>
</dbReference>
<comment type="similarity">
    <text evidence="1">Belongs to the patatin family.</text>
</comment>
<keyword evidence="2" id="KW-0378">Hydrolase</keyword>
<dbReference type="Gene3D" id="3.40.1090.10">
    <property type="entry name" value="Cytosolic phospholipase A2 catalytic domain"/>
    <property type="match status" value="1"/>
</dbReference>
<keyword evidence="8" id="KW-1185">Reference proteome</keyword>
<evidence type="ECO:0000256" key="3">
    <source>
        <dbReference type="ARBA" id="ARBA00022963"/>
    </source>
</evidence>
<keyword evidence="4" id="KW-0443">Lipid metabolism</keyword>
<dbReference type="GO" id="GO:0016787">
    <property type="term" value="F:hydrolase activity"/>
    <property type="evidence" value="ECO:0007669"/>
    <property type="project" value="UniProtKB-KW"/>
</dbReference>
<evidence type="ECO:0000313" key="8">
    <source>
        <dbReference type="Proteomes" id="UP001417504"/>
    </source>
</evidence>
<dbReference type="SUPFAM" id="SSF52151">
    <property type="entry name" value="FabD/lysophospholipase-like"/>
    <property type="match status" value="1"/>
</dbReference>
<evidence type="ECO:0000256" key="2">
    <source>
        <dbReference type="ARBA" id="ARBA00022801"/>
    </source>
</evidence>
<dbReference type="EMBL" id="JBBNAE010000011">
    <property type="protein sequence ID" value="KAK9085866.1"/>
    <property type="molecule type" value="Genomic_DNA"/>
</dbReference>
<accession>A0AAP0E3C5</accession>
<name>A0AAP0E3C5_9MAGN</name>
<evidence type="ECO:0000256" key="5">
    <source>
        <dbReference type="PROSITE-ProRule" id="PRU01161"/>
    </source>
</evidence>
<comment type="caution">
    <text evidence="7">The sequence shown here is derived from an EMBL/GenBank/DDBJ whole genome shotgun (WGS) entry which is preliminary data.</text>
</comment>
<dbReference type="InterPro" id="IPR002641">
    <property type="entry name" value="PNPLA_dom"/>
</dbReference>
<feature type="domain" description="PNPLA" evidence="6">
    <location>
        <begin position="59"/>
        <end position="254"/>
    </location>
</feature>
<protein>
    <recommendedName>
        <fullName evidence="6">PNPLA domain-containing protein</fullName>
    </recommendedName>
</protein>
<dbReference type="AlphaFoldDB" id="A0AAP0E3C5"/>
<reference evidence="7 8" key="1">
    <citation type="submission" date="2024-01" db="EMBL/GenBank/DDBJ databases">
        <title>Genome assemblies of Stephania.</title>
        <authorList>
            <person name="Yang L."/>
        </authorList>
    </citation>
    <scope>NUCLEOTIDE SEQUENCE [LARGE SCALE GENOMIC DNA]</scope>
    <source>
        <strain evidence="7">QJT</strain>
        <tissue evidence="7">Leaf</tissue>
    </source>
</reference>
<evidence type="ECO:0000259" key="6">
    <source>
        <dbReference type="PROSITE" id="PS51635"/>
    </source>
</evidence>
<keyword evidence="3" id="KW-0442">Lipid degradation</keyword>
<dbReference type="PROSITE" id="PS51635">
    <property type="entry name" value="PNPLA"/>
    <property type="match status" value="1"/>
</dbReference>
<comment type="caution">
    <text evidence="5">Lacks conserved residue(s) required for the propagation of feature annotation.</text>
</comment>
<organism evidence="7 8">
    <name type="scientific">Stephania japonica</name>
    <dbReference type="NCBI Taxonomy" id="461633"/>
    <lineage>
        <taxon>Eukaryota</taxon>
        <taxon>Viridiplantae</taxon>
        <taxon>Streptophyta</taxon>
        <taxon>Embryophyta</taxon>
        <taxon>Tracheophyta</taxon>
        <taxon>Spermatophyta</taxon>
        <taxon>Magnoliopsida</taxon>
        <taxon>Ranunculales</taxon>
        <taxon>Menispermaceae</taxon>
        <taxon>Menispermoideae</taxon>
        <taxon>Cissampelideae</taxon>
        <taxon>Stephania</taxon>
    </lineage>
</organism>
<evidence type="ECO:0000256" key="1">
    <source>
        <dbReference type="ARBA" id="ARBA00010240"/>
    </source>
</evidence>
<evidence type="ECO:0000256" key="4">
    <source>
        <dbReference type="ARBA" id="ARBA00023098"/>
    </source>
</evidence>
<dbReference type="PANTHER" id="PTHR32241:SF12">
    <property type="entry name" value="OS03G0784100 PROTEIN"/>
    <property type="match status" value="1"/>
</dbReference>
<dbReference type="InterPro" id="IPR016035">
    <property type="entry name" value="Acyl_Trfase/lysoPLipase"/>
</dbReference>
<dbReference type="GO" id="GO:0016042">
    <property type="term" value="P:lipid catabolic process"/>
    <property type="evidence" value="ECO:0007669"/>
    <property type="project" value="UniProtKB-KW"/>
</dbReference>
<evidence type="ECO:0000313" key="7">
    <source>
        <dbReference type="EMBL" id="KAK9085866.1"/>
    </source>
</evidence>
<dbReference type="PANTHER" id="PTHR32241">
    <property type="entry name" value="PATATIN-LIKE PROTEIN 6"/>
    <property type="match status" value="1"/>
</dbReference>